<feature type="compositionally biased region" description="Basic and acidic residues" evidence="8">
    <location>
        <begin position="303"/>
        <end position="313"/>
    </location>
</feature>
<proteinExistence type="predicted"/>
<evidence type="ECO:0000256" key="8">
    <source>
        <dbReference type="SAM" id="MobiDB-lite"/>
    </source>
</evidence>
<dbReference type="GO" id="GO:0035825">
    <property type="term" value="P:homologous recombination"/>
    <property type="evidence" value="ECO:0007669"/>
    <property type="project" value="UniProtKB-ARBA"/>
</dbReference>
<feature type="compositionally biased region" description="Basic and acidic residues" evidence="8">
    <location>
        <begin position="375"/>
        <end position="404"/>
    </location>
</feature>
<comment type="caution">
    <text evidence="9">The sequence shown here is derived from an EMBL/GenBank/DDBJ whole genome shotgun (WGS) entry which is preliminary data.</text>
</comment>
<evidence type="ECO:0000256" key="7">
    <source>
        <dbReference type="ARBA" id="ARBA00023306"/>
    </source>
</evidence>
<evidence type="ECO:0000256" key="4">
    <source>
        <dbReference type="ARBA" id="ARBA00022776"/>
    </source>
</evidence>
<feature type="region of interest" description="Disordered" evidence="8">
    <location>
        <begin position="286"/>
        <end position="566"/>
    </location>
</feature>
<keyword evidence="5" id="KW-0234">DNA repair</keyword>
<dbReference type="GO" id="GO:0051301">
    <property type="term" value="P:cell division"/>
    <property type="evidence" value="ECO:0007669"/>
    <property type="project" value="UniProtKB-KW"/>
</dbReference>
<evidence type="ECO:0000256" key="5">
    <source>
        <dbReference type="ARBA" id="ARBA00023204"/>
    </source>
</evidence>
<accession>A0A843X4Z2</accession>
<reference evidence="9" key="1">
    <citation type="submission" date="2017-07" db="EMBL/GenBank/DDBJ databases">
        <title>Taro Niue Genome Assembly and Annotation.</title>
        <authorList>
            <person name="Atibalentja N."/>
            <person name="Keating K."/>
            <person name="Fields C.J."/>
        </authorList>
    </citation>
    <scope>NUCLEOTIDE SEQUENCE</scope>
    <source>
        <strain evidence="9">Niue_2</strain>
        <tissue evidence="9">Leaf</tissue>
    </source>
</reference>
<evidence type="ECO:0000256" key="2">
    <source>
        <dbReference type="ARBA" id="ARBA00022618"/>
    </source>
</evidence>
<keyword evidence="7" id="KW-0131">Cell cycle</keyword>
<evidence type="ECO:0000256" key="6">
    <source>
        <dbReference type="ARBA" id="ARBA00023242"/>
    </source>
</evidence>
<keyword evidence="2" id="KW-0132">Cell division</keyword>
<keyword evidence="6" id="KW-0539">Nucleus</keyword>
<feature type="compositionally biased region" description="Basic residues" evidence="8">
    <location>
        <begin position="421"/>
        <end position="433"/>
    </location>
</feature>
<dbReference type="SUPFAM" id="SSF48371">
    <property type="entry name" value="ARM repeat"/>
    <property type="match status" value="1"/>
</dbReference>
<organism evidence="9 10">
    <name type="scientific">Colocasia esculenta</name>
    <name type="common">Wild taro</name>
    <name type="synonym">Arum esculentum</name>
    <dbReference type="NCBI Taxonomy" id="4460"/>
    <lineage>
        <taxon>Eukaryota</taxon>
        <taxon>Viridiplantae</taxon>
        <taxon>Streptophyta</taxon>
        <taxon>Embryophyta</taxon>
        <taxon>Tracheophyta</taxon>
        <taxon>Spermatophyta</taxon>
        <taxon>Magnoliopsida</taxon>
        <taxon>Liliopsida</taxon>
        <taxon>Araceae</taxon>
        <taxon>Aroideae</taxon>
        <taxon>Colocasieae</taxon>
        <taxon>Colocasia</taxon>
    </lineage>
</organism>
<dbReference type="EMBL" id="NMUH01005541">
    <property type="protein sequence ID" value="MQM13045.1"/>
    <property type="molecule type" value="Genomic_DNA"/>
</dbReference>
<dbReference type="InterPro" id="IPR039776">
    <property type="entry name" value="Pds5"/>
</dbReference>
<keyword evidence="10" id="KW-1185">Reference proteome</keyword>
<dbReference type="Pfam" id="PF20168">
    <property type="entry name" value="PDS5"/>
    <property type="match status" value="1"/>
</dbReference>
<dbReference type="GO" id="GO:0006281">
    <property type="term" value="P:DNA repair"/>
    <property type="evidence" value="ECO:0007669"/>
    <property type="project" value="UniProtKB-KW"/>
</dbReference>
<keyword evidence="3" id="KW-0227">DNA damage</keyword>
<keyword evidence="4" id="KW-0498">Mitosis</keyword>
<dbReference type="GO" id="GO:0000785">
    <property type="term" value="C:chromatin"/>
    <property type="evidence" value="ECO:0007669"/>
    <property type="project" value="TreeGrafter"/>
</dbReference>
<dbReference type="GO" id="GO:0007064">
    <property type="term" value="P:mitotic sister chromatid cohesion"/>
    <property type="evidence" value="ECO:0007669"/>
    <property type="project" value="InterPro"/>
</dbReference>
<dbReference type="PANTHER" id="PTHR12663">
    <property type="entry name" value="ANDROGEN INDUCED INHIBITOR OF PROLIFERATION AS3 / PDS5-RELATED"/>
    <property type="match status" value="1"/>
</dbReference>
<evidence type="ECO:0000313" key="10">
    <source>
        <dbReference type="Proteomes" id="UP000652761"/>
    </source>
</evidence>
<dbReference type="OrthoDB" id="200660at2759"/>
<comment type="subcellular location">
    <subcellularLocation>
        <location evidence="1">Nucleus</location>
    </subcellularLocation>
</comment>
<protein>
    <submittedName>
        <fullName evidence="9">Uncharacterized protein</fullName>
    </submittedName>
</protein>
<feature type="compositionally biased region" description="Basic and acidic residues" evidence="8">
    <location>
        <begin position="347"/>
        <end position="357"/>
    </location>
</feature>
<dbReference type="PANTHER" id="PTHR12663:SF3">
    <property type="entry name" value="SISTER CHROMATID COHESION PROTEIN PDS5 HOMOLOG C"/>
    <property type="match status" value="1"/>
</dbReference>
<sequence length="642" mass="69977">MSSAEKELEERIAEVGNSLLAPPSDVDELLSLLDGLVAKKLLGHLDEDVKLAVASCISEITRITAPEAPYDDDLMKDIFQKIVNAFEKLDDMSSRSHSKRESILETVAKVRSCVVMLDLECDTLILEMFHHFLRTIRDNHPSNVFSSMEVIMTLVLEESEDISPVLVSTLLMNVKKDATDILPVARRLAEKVIGNCAIKLKPCLMEVVQSSGGQLSDYSKIITTVCEESSDVLKNNGLNASGECVGSGKIESEVSCPEVGTASGRSPKSVMSNGIVQAGNEALAEATTTNKKSGLPKNASASRTEEDKSDLIDVKGTLSENSNKKSKGHKSNSVLQLANTRDNSQIVDEKGDVDLPNRKKGHDKGPDISQSECPPSKEMEPTTQKEHKKGVEPQVSEKFKKDKASVVSPSSNEKLPDTSRPKRGRPPGIKVKKGGAGDALVSSSSSHKARAIEDTDTEVLLSSKKRKEGSKDSDRKPGRRSGKKQSAGSVEDSGKSSSHRKMEVDVGSDEEGMLLRKRRKLHMEVSEGPASGRRQGSKSKLQKSRDSSDNEMVSSPRMAAKGDKDQVILEESKSWKKRYREEVHTHKYMMLTLMLGFCVIKGGRGDRLGNEARRGEVPLRRLASARFAEAFASVAFTCTSIA</sequence>
<evidence type="ECO:0000313" key="9">
    <source>
        <dbReference type="EMBL" id="MQM13045.1"/>
    </source>
</evidence>
<dbReference type="InterPro" id="IPR016024">
    <property type="entry name" value="ARM-type_fold"/>
</dbReference>
<dbReference type="Proteomes" id="UP000652761">
    <property type="component" value="Unassembled WGS sequence"/>
</dbReference>
<dbReference type="GO" id="GO:0005634">
    <property type="term" value="C:nucleus"/>
    <property type="evidence" value="ECO:0007669"/>
    <property type="project" value="UniProtKB-SubCell"/>
</dbReference>
<feature type="compositionally biased region" description="Polar residues" evidence="8">
    <location>
        <begin position="334"/>
        <end position="346"/>
    </location>
</feature>
<gene>
    <name evidence="9" type="ORF">Taro_045969</name>
</gene>
<dbReference type="AlphaFoldDB" id="A0A843X4Z2"/>
<evidence type="ECO:0000256" key="1">
    <source>
        <dbReference type="ARBA" id="ARBA00004123"/>
    </source>
</evidence>
<name>A0A843X4Z2_COLES</name>
<evidence type="ECO:0000256" key="3">
    <source>
        <dbReference type="ARBA" id="ARBA00022763"/>
    </source>
</evidence>